<evidence type="ECO:0000256" key="2">
    <source>
        <dbReference type="SAM" id="Phobius"/>
    </source>
</evidence>
<protein>
    <recommendedName>
        <fullName evidence="3">DUF6542 domain-containing protein</fullName>
    </recommendedName>
</protein>
<dbReference type="Proteomes" id="UP000294856">
    <property type="component" value="Unassembled WGS sequence"/>
</dbReference>
<feature type="compositionally biased region" description="Low complexity" evidence="1">
    <location>
        <begin position="216"/>
        <end position="251"/>
    </location>
</feature>
<keyword evidence="2" id="KW-0472">Membrane</keyword>
<feature type="region of interest" description="Disordered" evidence="1">
    <location>
        <begin position="135"/>
        <end position="295"/>
    </location>
</feature>
<feature type="transmembrane region" description="Helical" evidence="2">
    <location>
        <begin position="46"/>
        <end position="64"/>
    </location>
</feature>
<feature type="domain" description="DUF6542" evidence="3">
    <location>
        <begin position="14"/>
        <end position="135"/>
    </location>
</feature>
<feature type="compositionally biased region" description="Basic and acidic residues" evidence="1">
    <location>
        <begin position="277"/>
        <end position="295"/>
    </location>
</feature>
<dbReference type="InterPro" id="IPR046672">
    <property type="entry name" value="DUF6542"/>
</dbReference>
<feature type="compositionally biased region" description="Basic and acidic residues" evidence="1">
    <location>
        <begin position="197"/>
        <end position="215"/>
    </location>
</feature>
<sequence>MPAPQRSIVPSVPGIPAWAAILLAAGTTGLGFLIDGLGGETYPTGTFSALYVLGCVLAVCAVRFRGLFSTMVMPPLLLFVAVPLACQMLGGRATTSIKDVLMNLIIPLVERFPTMALATVLVLAIGGARIAIAKRAPQAARPTPERKTERKPVKRRRPEPTPDLATAARKRPRRGTAVLDEPDTEVDMASPARRPARSADPKRAPAAARPREPRAARAAAAAPREPSPRSAAPREPSPRSAAPREPSPRGAAPREPEPARVPRRRNEAPPHPQPNVRYRDRADSARTERRRPDNV</sequence>
<feature type="transmembrane region" description="Helical" evidence="2">
    <location>
        <begin position="12"/>
        <end position="34"/>
    </location>
</feature>
<feature type="transmembrane region" description="Helical" evidence="2">
    <location>
        <begin position="76"/>
        <end position="94"/>
    </location>
</feature>
<organism evidence="4 5">
    <name type="scientific">Nocardia alba</name>
    <dbReference type="NCBI Taxonomy" id="225051"/>
    <lineage>
        <taxon>Bacteria</taxon>
        <taxon>Bacillati</taxon>
        <taxon>Actinomycetota</taxon>
        <taxon>Actinomycetes</taxon>
        <taxon>Mycobacteriales</taxon>
        <taxon>Nocardiaceae</taxon>
        <taxon>Nocardia</taxon>
    </lineage>
</organism>
<dbReference type="Pfam" id="PF20177">
    <property type="entry name" value="DUF6542"/>
    <property type="match status" value="1"/>
</dbReference>
<keyword evidence="5" id="KW-1185">Reference proteome</keyword>
<feature type="transmembrane region" description="Helical" evidence="2">
    <location>
        <begin position="114"/>
        <end position="132"/>
    </location>
</feature>
<evidence type="ECO:0000313" key="5">
    <source>
        <dbReference type="Proteomes" id="UP000294856"/>
    </source>
</evidence>
<proteinExistence type="predicted"/>
<reference evidence="4 5" key="1">
    <citation type="submission" date="2019-03" db="EMBL/GenBank/DDBJ databases">
        <title>Genomic Encyclopedia of Type Strains, Phase IV (KMG-IV): sequencing the most valuable type-strain genomes for metagenomic binning, comparative biology and taxonomic classification.</title>
        <authorList>
            <person name="Goeker M."/>
        </authorList>
    </citation>
    <scope>NUCLEOTIDE SEQUENCE [LARGE SCALE GENOMIC DNA]</scope>
    <source>
        <strain evidence="4 5">DSM 44684</strain>
    </source>
</reference>
<dbReference type="STRING" id="1210063.GCA_001612665_03336"/>
<evidence type="ECO:0000313" key="4">
    <source>
        <dbReference type="EMBL" id="TCJ99854.1"/>
    </source>
</evidence>
<name>A0A4R1G103_9NOCA</name>
<evidence type="ECO:0000256" key="1">
    <source>
        <dbReference type="SAM" id="MobiDB-lite"/>
    </source>
</evidence>
<feature type="compositionally biased region" description="Basic and acidic residues" evidence="1">
    <location>
        <begin position="252"/>
        <end position="268"/>
    </location>
</feature>
<keyword evidence="2" id="KW-1133">Transmembrane helix</keyword>
<keyword evidence="2" id="KW-0812">Transmembrane</keyword>
<dbReference type="AlphaFoldDB" id="A0A4R1G103"/>
<gene>
    <name evidence="4" type="ORF">DFR71_0838</name>
</gene>
<evidence type="ECO:0000259" key="3">
    <source>
        <dbReference type="Pfam" id="PF20177"/>
    </source>
</evidence>
<comment type="caution">
    <text evidence="4">The sequence shown here is derived from an EMBL/GenBank/DDBJ whole genome shotgun (WGS) entry which is preliminary data.</text>
</comment>
<dbReference type="EMBL" id="SMFR01000001">
    <property type="protein sequence ID" value="TCJ99854.1"/>
    <property type="molecule type" value="Genomic_DNA"/>
</dbReference>
<accession>A0A4R1G103</accession>
<dbReference type="OrthoDB" id="5192877at2"/>